<evidence type="ECO:0000256" key="1">
    <source>
        <dbReference type="SAM" id="Coils"/>
    </source>
</evidence>
<evidence type="ECO:0000313" key="4">
    <source>
        <dbReference type="EMBL" id="UYM15209.1"/>
    </source>
</evidence>
<dbReference type="Gene3D" id="3.40.50.300">
    <property type="entry name" value="P-loop containing nucleotide triphosphate hydrolases"/>
    <property type="match status" value="1"/>
</dbReference>
<dbReference type="RefSeq" id="WP_262597114.1">
    <property type="nucleotide sequence ID" value="NZ_CP103300.1"/>
</dbReference>
<feature type="compositionally biased region" description="Basic and acidic residues" evidence="2">
    <location>
        <begin position="18"/>
        <end position="36"/>
    </location>
</feature>
<gene>
    <name evidence="4" type="ORF">NX720_20455</name>
</gene>
<accession>A0ABY6GR28</accession>
<feature type="compositionally biased region" description="Polar residues" evidence="2">
    <location>
        <begin position="42"/>
        <end position="52"/>
    </location>
</feature>
<keyword evidence="1" id="KW-0175">Coiled coil</keyword>
<dbReference type="InterPro" id="IPR027417">
    <property type="entry name" value="P-loop_NTPase"/>
</dbReference>
<sequence length="279" mass="31192">MRDDDKKIEAVPELSISADERPERRQSKGTARKPEAPKAQASKEQASKEQASTVAKKAGTGMTWFLLVLVAALGGTGAWQFYEMQQALEDTRVQLQHARDSLSQVTGEVSATGKNLNQSDSSIRSELKVVNSEIRKLWDISNKRNRQWILINKDNVVKATKQADSAATEADKANKAITGLSKELKDANQSLKTMNSEQVAAQSEVTINLQALRKQLEALQSQLAQQKKQNAELEQRIRNQSEAVKSMDNFRQQVNRKIHQLEETVREFTQPPEQGLGLE</sequence>
<name>A0ABY6GR28_9GAMM</name>
<feature type="transmembrane region" description="Helical" evidence="3">
    <location>
        <begin position="64"/>
        <end position="82"/>
    </location>
</feature>
<organism evidence="4 5">
    <name type="scientific">Endozoicomonas euniceicola</name>
    <dbReference type="NCBI Taxonomy" id="1234143"/>
    <lineage>
        <taxon>Bacteria</taxon>
        <taxon>Pseudomonadati</taxon>
        <taxon>Pseudomonadota</taxon>
        <taxon>Gammaproteobacteria</taxon>
        <taxon>Oceanospirillales</taxon>
        <taxon>Endozoicomonadaceae</taxon>
        <taxon>Endozoicomonas</taxon>
    </lineage>
</organism>
<dbReference type="EMBL" id="CP103300">
    <property type="protein sequence ID" value="UYM15209.1"/>
    <property type="molecule type" value="Genomic_DNA"/>
</dbReference>
<keyword evidence="5" id="KW-1185">Reference proteome</keyword>
<feature type="region of interest" description="Disordered" evidence="2">
    <location>
        <begin position="1"/>
        <end position="52"/>
    </location>
</feature>
<keyword evidence="3" id="KW-1133">Transmembrane helix</keyword>
<proteinExistence type="predicted"/>
<keyword evidence="3" id="KW-0472">Membrane</keyword>
<evidence type="ECO:0000256" key="2">
    <source>
        <dbReference type="SAM" id="MobiDB-lite"/>
    </source>
</evidence>
<reference evidence="4" key="1">
    <citation type="submission" date="2022-10" db="EMBL/GenBank/DDBJ databases">
        <title>Completed Genome Sequence of two octocoral isolated bacterium, Endozoicomonas euniceicola EF212T and Endozoicomonas gorgoniicola PS125T.</title>
        <authorList>
            <person name="Chiou Y.-J."/>
            <person name="Chen Y.-H."/>
        </authorList>
    </citation>
    <scope>NUCLEOTIDE SEQUENCE</scope>
    <source>
        <strain evidence="4">EF212</strain>
    </source>
</reference>
<dbReference type="Proteomes" id="UP001163255">
    <property type="component" value="Chromosome"/>
</dbReference>
<evidence type="ECO:0000256" key="3">
    <source>
        <dbReference type="SAM" id="Phobius"/>
    </source>
</evidence>
<feature type="compositionally biased region" description="Basic and acidic residues" evidence="2">
    <location>
        <begin position="1"/>
        <end position="10"/>
    </location>
</feature>
<keyword evidence="3" id="KW-0812">Transmembrane</keyword>
<protein>
    <recommendedName>
        <fullName evidence="6">Chromosome partition protein Smc</fullName>
    </recommendedName>
</protein>
<evidence type="ECO:0008006" key="6">
    <source>
        <dbReference type="Google" id="ProtNLM"/>
    </source>
</evidence>
<feature type="coiled-coil region" evidence="1">
    <location>
        <begin position="170"/>
        <end position="267"/>
    </location>
</feature>
<evidence type="ECO:0000313" key="5">
    <source>
        <dbReference type="Proteomes" id="UP001163255"/>
    </source>
</evidence>